<organism evidence="2 3">
    <name type="scientific">Streptomyces venezuelae</name>
    <dbReference type="NCBI Taxonomy" id="54571"/>
    <lineage>
        <taxon>Bacteria</taxon>
        <taxon>Bacillati</taxon>
        <taxon>Actinomycetota</taxon>
        <taxon>Actinomycetes</taxon>
        <taxon>Kitasatosporales</taxon>
        <taxon>Streptomycetaceae</taxon>
        <taxon>Streptomyces</taxon>
    </lineage>
</organism>
<feature type="compositionally biased region" description="Basic and acidic residues" evidence="1">
    <location>
        <begin position="29"/>
        <end position="42"/>
    </location>
</feature>
<dbReference type="AlphaFoldDB" id="A0A5P2DYE6"/>
<evidence type="ECO:0000313" key="3">
    <source>
        <dbReference type="Proteomes" id="UP000324101"/>
    </source>
</evidence>
<name>A0A5P2DYE6_STRVZ</name>
<sequence length="75" mass="7694">MAGPGPGGGAARPRRRGAVVDGEQGRGVPRVERPGHGGEHGRGTGGARLRRGGPAVGRLPRRPAPRRRRPPARAG</sequence>
<dbReference type="Proteomes" id="UP000324101">
    <property type="component" value="Chromosome"/>
</dbReference>
<feature type="region of interest" description="Disordered" evidence="1">
    <location>
        <begin position="1"/>
        <end position="75"/>
    </location>
</feature>
<proteinExistence type="predicted"/>
<reference evidence="2 3" key="1">
    <citation type="submission" date="2018-05" db="EMBL/GenBank/DDBJ databases">
        <title>Streptomyces venezuelae.</title>
        <authorList>
            <person name="Kim W."/>
            <person name="Lee N."/>
            <person name="Cho B.-K."/>
        </authorList>
    </citation>
    <scope>NUCLEOTIDE SEQUENCE [LARGE SCALE GENOMIC DNA]</scope>
    <source>
        <strain evidence="2 3">ATCC 21018</strain>
    </source>
</reference>
<feature type="compositionally biased region" description="Gly residues" evidence="1">
    <location>
        <begin position="1"/>
        <end position="10"/>
    </location>
</feature>
<gene>
    <name evidence="2" type="ORF">DEJ51_28565</name>
</gene>
<feature type="compositionally biased region" description="Basic residues" evidence="1">
    <location>
        <begin position="59"/>
        <end position="75"/>
    </location>
</feature>
<protein>
    <submittedName>
        <fullName evidence="2">Uncharacterized protein</fullName>
    </submittedName>
</protein>
<evidence type="ECO:0000313" key="2">
    <source>
        <dbReference type="EMBL" id="QES57649.1"/>
    </source>
</evidence>
<dbReference type="EMBL" id="CP029189">
    <property type="protein sequence ID" value="QES57649.1"/>
    <property type="molecule type" value="Genomic_DNA"/>
</dbReference>
<evidence type="ECO:0000256" key="1">
    <source>
        <dbReference type="SAM" id="MobiDB-lite"/>
    </source>
</evidence>
<accession>A0A5P2DYE6</accession>